<reference evidence="2 3" key="1">
    <citation type="submission" date="2017-07" db="EMBL/GenBank/DDBJ databases">
        <title>Bifidobacterium novel species.</title>
        <authorList>
            <person name="Lugli G.A."/>
            <person name="Milani C."/>
            <person name="Duranti S."/>
            <person name="Mangifesta M."/>
        </authorList>
    </citation>
    <scope>NUCLEOTIDE SEQUENCE [LARGE SCALE GENOMIC DNA]</scope>
    <source>
        <strain evidence="2 3">77</strain>
    </source>
</reference>
<dbReference type="RefSeq" id="WP_101623029.1">
    <property type="nucleotide sequence ID" value="NZ_NMWT01000028.1"/>
</dbReference>
<accession>A0A2N5IWS7</accession>
<keyword evidence="2" id="KW-0808">Transferase</keyword>
<comment type="caution">
    <text evidence="2">The sequence shown here is derived from an EMBL/GenBank/DDBJ whole genome shotgun (WGS) entry which is preliminary data.</text>
</comment>
<name>A0A2N5IWS7_9BIFI</name>
<evidence type="ECO:0000313" key="2">
    <source>
        <dbReference type="EMBL" id="PLS26401.1"/>
    </source>
</evidence>
<evidence type="ECO:0000256" key="1">
    <source>
        <dbReference type="SAM" id="SignalP"/>
    </source>
</evidence>
<gene>
    <name evidence="2" type="ORF">Uis4E_1976</name>
</gene>
<feature type="chain" id="PRO_5014976098" evidence="1">
    <location>
        <begin position="32"/>
        <end position="279"/>
    </location>
</feature>
<keyword evidence="2" id="KW-0418">Kinase</keyword>
<dbReference type="AlphaFoldDB" id="A0A2N5IWS7"/>
<evidence type="ECO:0000313" key="3">
    <source>
        <dbReference type="Proteomes" id="UP000235034"/>
    </source>
</evidence>
<dbReference type="Proteomes" id="UP000235034">
    <property type="component" value="Unassembled WGS sequence"/>
</dbReference>
<proteinExistence type="predicted"/>
<organism evidence="2 3">
    <name type="scientific">Bifidobacterium parmae</name>
    <dbReference type="NCBI Taxonomy" id="361854"/>
    <lineage>
        <taxon>Bacteria</taxon>
        <taxon>Bacillati</taxon>
        <taxon>Actinomycetota</taxon>
        <taxon>Actinomycetes</taxon>
        <taxon>Bifidobacteriales</taxon>
        <taxon>Bifidobacteriaceae</taxon>
        <taxon>Bifidobacterium</taxon>
    </lineage>
</organism>
<keyword evidence="1" id="KW-0732">Signal</keyword>
<keyword evidence="3" id="KW-1185">Reference proteome</keyword>
<dbReference type="GO" id="GO:0016301">
    <property type="term" value="F:kinase activity"/>
    <property type="evidence" value="ECO:0007669"/>
    <property type="project" value="UniProtKB-KW"/>
</dbReference>
<protein>
    <submittedName>
        <fullName evidence="2">Uridine kinase</fullName>
    </submittedName>
</protein>
<dbReference type="EMBL" id="NMWT01000028">
    <property type="protein sequence ID" value="PLS26401.1"/>
    <property type="molecule type" value="Genomic_DNA"/>
</dbReference>
<sequence length="279" mass="29962">MDNPRRRITRGTAILATVVCLLATAACSAGATTDAGQSNDTTAGIDDKTKAENTRLETIAKRFAACLTDKGFDARTVESYASATVGMKTKDIPRTTVVLRRIDQAGNSTTAGNSDGIDTLYPNVELHATIDDAPWVGFAGSDDLAGTPYADRQQDYAACEQANPDFSQPPLAKQARSDPGAQLAMLEFARKARADGFDWYPDPDPAGGGTTGSVNIPDTVSAEEFRRFLTTYYTSGNWPSYNGIPFGMSLPGDRADLDEVQREIIPDYDSSRHGLDDTQ</sequence>
<dbReference type="PROSITE" id="PS51257">
    <property type="entry name" value="PROKAR_LIPOPROTEIN"/>
    <property type="match status" value="1"/>
</dbReference>
<dbReference type="OrthoDB" id="3231829at2"/>
<feature type="signal peptide" evidence="1">
    <location>
        <begin position="1"/>
        <end position="31"/>
    </location>
</feature>